<evidence type="ECO:0000256" key="7">
    <source>
        <dbReference type="ARBA" id="ARBA00023136"/>
    </source>
</evidence>
<feature type="transmembrane region" description="Helical" evidence="8">
    <location>
        <begin position="140"/>
        <end position="158"/>
    </location>
</feature>
<evidence type="ECO:0000256" key="1">
    <source>
        <dbReference type="ARBA" id="ARBA00004651"/>
    </source>
</evidence>
<keyword evidence="7 8" id="KW-0472">Membrane</keyword>
<dbReference type="RefSeq" id="WP_188693547.1">
    <property type="nucleotide sequence ID" value="NZ_BMIR01000009.1"/>
</dbReference>
<reference evidence="9" key="1">
    <citation type="journal article" date="2014" name="Int. J. Syst. Evol. Microbiol.">
        <title>Complete genome sequence of Corynebacterium casei LMG S-19264T (=DSM 44701T), isolated from a smear-ripened cheese.</title>
        <authorList>
            <consortium name="US DOE Joint Genome Institute (JGI-PGF)"/>
            <person name="Walter F."/>
            <person name="Albersmeier A."/>
            <person name="Kalinowski J."/>
            <person name="Ruckert C."/>
        </authorList>
    </citation>
    <scope>NUCLEOTIDE SEQUENCE</scope>
    <source>
        <strain evidence="9">CGMCC 1.15371</strain>
    </source>
</reference>
<evidence type="ECO:0000313" key="10">
    <source>
        <dbReference type="Proteomes" id="UP000628775"/>
    </source>
</evidence>
<dbReference type="AlphaFoldDB" id="A0A8J2YHE2"/>
<feature type="transmembrane region" description="Helical" evidence="8">
    <location>
        <begin position="31"/>
        <end position="50"/>
    </location>
</feature>
<dbReference type="GO" id="GO:0008360">
    <property type="term" value="P:regulation of cell shape"/>
    <property type="evidence" value="ECO:0007669"/>
    <property type="project" value="UniProtKB-KW"/>
</dbReference>
<keyword evidence="4 8" id="KW-0812">Transmembrane</keyword>
<comment type="similarity">
    <text evidence="2">Belongs to the MreD family.</text>
</comment>
<evidence type="ECO:0000313" key="9">
    <source>
        <dbReference type="EMBL" id="GGE42676.1"/>
    </source>
</evidence>
<evidence type="ECO:0000256" key="2">
    <source>
        <dbReference type="ARBA" id="ARBA00007776"/>
    </source>
</evidence>
<feature type="transmembrane region" description="Helical" evidence="8">
    <location>
        <begin position="77"/>
        <end position="93"/>
    </location>
</feature>
<reference evidence="9" key="2">
    <citation type="submission" date="2020-09" db="EMBL/GenBank/DDBJ databases">
        <authorList>
            <person name="Sun Q."/>
            <person name="Zhou Y."/>
        </authorList>
    </citation>
    <scope>NUCLEOTIDE SEQUENCE</scope>
    <source>
        <strain evidence="9">CGMCC 1.15371</strain>
    </source>
</reference>
<keyword evidence="5" id="KW-0133">Cell shape</keyword>
<feature type="transmembrane region" description="Helical" evidence="8">
    <location>
        <begin position="100"/>
        <end position="128"/>
    </location>
</feature>
<sequence>MKQVKLFIVLLVFLLLQGTVFQVFSLRSFGYNLIAAPHFILIGVLMIGFFYSRTIALRYALIFGFLIDLVYTDVWGVYAFCITITTYVLLLVGKHFNTHIVIILLTAMIATLLLDMEVYGIYTLIGIAKQNFTLYTHQHLAPTLILNSVFTVICFYPLRALCERLKES</sequence>
<evidence type="ECO:0000256" key="5">
    <source>
        <dbReference type="ARBA" id="ARBA00022960"/>
    </source>
</evidence>
<keyword evidence="3" id="KW-1003">Cell membrane</keyword>
<name>A0A8J2YHE2_9BACL</name>
<dbReference type="Pfam" id="PF04093">
    <property type="entry name" value="MreD"/>
    <property type="match status" value="1"/>
</dbReference>
<comment type="subcellular location">
    <subcellularLocation>
        <location evidence="1">Cell membrane</location>
        <topology evidence="1">Multi-pass membrane protein</topology>
    </subcellularLocation>
</comment>
<comment type="caution">
    <text evidence="9">The sequence shown here is derived from an EMBL/GenBank/DDBJ whole genome shotgun (WGS) entry which is preliminary data.</text>
</comment>
<organism evidence="9 10">
    <name type="scientific">Pullulanibacillus camelliae</name>
    <dbReference type="NCBI Taxonomy" id="1707096"/>
    <lineage>
        <taxon>Bacteria</taxon>
        <taxon>Bacillati</taxon>
        <taxon>Bacillota</taxon>
        <taxon>Bacilli</taxon>
        <taxon>Bacillales</taxon>
        <taxon>Sporolactobacillaceae</taxon>
        <taxon>Pullulanibacillus</taxon>
    </lineage>
</organism>
<accession>A0A8J2YHE2</accession>
<keyword evidence="10" id="KW-1185">Reference proteome</keyword>
<gene>
    <name evidence="9" type="ORF">GCM10011391_21840</name>
</gene>
<evidence type="ECO:0000256" key="8">
    <source>
        <dbReference type="SAM" id="Phobius"/>
    </source>
</evidence>
<dbReference type="GO" id="GO:0005886">
    <property type="term" value="C:plasma membrane"/>
    <property type="evidence" value="ECO:0007669"/>
    <property type="project" value="UniProtKB-SubCell"/>
</dbReference>
<dbReference type="InterPro" id="IPR007227">
    <property type="entry name" value="Cell_shape_determining_MreD"/>
</dbReference>
<evidence type="ECO:0000256" key="6">
    <source>
        <dbReference type="ARBA" id="ARBA00022989"/>
    </source>
</evidence>
<dbReference type="Proteomes" id="UP000628775">
    <property type="component" value="Unassembled WGS sequence"/>
</dbReference>
<proteinExistence type="inferred from homology"/>
<evidence type="ECO:0000256" key="4">
    <source>
        <dbReference type="ARBA" id="ARBA00022692"/>
    </source>
</evidence>
<evidence type="ECO:0000256" key="3">
    <source>
        <dbReference type="ARBA" id="ARBA00022475"/>
    </source>
</evidence>
<dbReference type="NCBIfam" id="TIGR03426">
    <property type="entry name" value="shape_MreD"/>
    <property type="match status" value="1"/>
</dbReference>
<dbReference type="EMBL" id="BMIR01000009">
    <property type="protein sequence ID" value="GGE42676.1"/>
    <property type="molecule type" value="Genomic_DNA"/>
</dbReference>
<protein>
    <submittedName>
        <fullName evidence="9">Rod shape-determining protein MreD</fullName>
    </submittedName>
</protein>
<keyword evidence="6 8" id="KW-1133">Transmembrane helix</keyword>